<dbReference type="AlphaFoldDB" id="A0AAV5V7T8"/>
<evidence type="ECO:0008006" key="6">
    <source>
        <dbReference type="Google" id="ProtNLM"/>
    </source>
</evidence>
<keyword evidence="2" id="KW-0560">Oxidoreductase</keyword>
<gene>
    <name evidence="4" type="ORF">PFISCL1PPCAC_6555</name>
</gene>
<dbReference type="GO" id="GO:0005783">
    <property type="term" value="C:endoplasmic reticulum"/>
    <property type="evidence" value="ECO:0007669"/>
    <property type="project" value="TreeGrafter"/>
</dbReference>
<dbReference type="PIRSF" id="PIRSF000126">
    <property type="entry name" value="11-beta-HSD1"/>
    <property type="match status" value="1"/>
</dbReference>
<proteinExistence type="inferred from homology"/>
<reference evidence="4" key="1">
    <citation type="submission" date="2023-10" db="EMBL/GenBank/DDBJ databases">
        <title>Genome assembly of Pristionchus species.</title>
        <authorList>
            <person name="Yoshida K."/>
            <person name="Sommer R.J."/>
        </authorList>
    </citation>
    <scope>NUCLEOTIDE SEQUENCE</scope>
    <source>
        <strain evidence="4">RS5133</strain>
    </source>
</reference>
<dbReference type="PANTHER" id="PTHR43899:SF13">
    <property type="entry name" value="RH59310P"/>
    <property type="match status" value="1"/>
</dbReference>
<dbReference type="Proteomes" id="UP001432322">
    <property type="component" value="Unassembled WGS sequence"/>
</dbReference>
<protein>
    <recommendedName>
        <fullName evidence="6">Dehydrogenase</fullName>
    </recommendedName>
</protein>
<name>A0AAV5V7T8_9BILA</name>
<organism evidence="4 5">
    <name type="scientific">Pristionchus fissidentatus</name>
    <dbReference type="NCBI Taxonomy" id="1538716"/>
    <lineage>
        <taxon>Eukaryota</taxon>
        <taxon>Metazoa</taxon>
        <taxon>Ecdysozoa</taxon>
        <taxon>Nematoda</taxon>
        <taxon>Chromadorea</taxon>
        <taxon>Rhabditida</taxon>
        <taxon>Rhabditina</taxon>
        <taxon>Diplogasteromorpha</taxon>
        <taxon>Diplogasteroidea</taxon>
        <taxon>Neodiplogasteridae</taxon>
        <taxon>Pristionchus</taxon>
    </lineage>
</organism>
<comment type="caution">
    <text evidence="4">The sequence shown here is derived from an EMBL/GenBank/DDBJ whole genome shotgun (WGS) entry which is preliminary data.</text>
</comment>
<dbReference type="Gene3D" id="3.40.50.720">
    <property type="entry name" value="NAD(P)-binding Rossmann-like Domain"/>
    <property type="match status" value="1"/>
</dbReference>
<dbReference type="InterPro" id="IPR051019">
    <property type="entry name" value="VLCFA-Steroid_DH"/>
</dbReference>
<feature type="non-terminal residue" evidence="4">
    <location>
        <position position="1"/>
    </location>
</feature>
<evidence type="ECO:0000256" key="2">
    <source>
        <dbReference type="ARBA" id="ARBA00023002"/>
    </source>
</evidence>
<accession>A0AAV5V7T8</accession>
<keyword evidence="3" id="KW-0472">Membrane</keyword>
<keyword evidence="3" id="KW-1133">Transmembrane helix</keyword>
<dbReference type="SUPFAM" id="SSF51735">
    <property type="entry name" value="NAD(P)-binding Rossmann-fold domains"/>
    <property type="match status" value="1"/>
</dbReference>
<evidence type="ECO:0000313" key="5">
    <source>
        <dbReference type="Proteomes" id="UP001432322"/>
    </source>
</evidence>
<dbReference type="InterPro" id="IPR002347">
    <property type="entry name" value="SDR_fam"/>
</dbReference>
<keyword evidence="3" id="KW-0812">Transmembrane</keyword>
<keyword evidence="5" id="KW-1185">Reference proteome</keyword>
<dbReference type="CDD" id="cd05356">
    <property type="entry name" value="17beta-HSD1_like_SDR_c"/>
    <property type="match status" value="1"/>
</dbReference>
<dbReference type="GO" id="GO:0016491">
    <property type="term" value="F:oxidoreductase activity"/>
    <property type="evidence" value="ECO:0007669"/>
    <property type="project" value="UniProtKB-KW"/>
</dbReference>
<sequence length="321" mass="36206">QMLDLLWDIGRVYLSYRILRTFFALVQSIFIYFIAPKFWQPNLYKYRTRWTVVTGGTDGIGKAYTYELARRGIKKFVLIGRSAQKLSDVKGYLELNHNADVKTFLFDFAKDDYSRLRAYVNAIDIGLVVNSVGVGRENLERYGDNPEADAIIMKVNALGSAEFLSMVLPPMERHGGGQIVVLSSSQGYRPIPGLATYCAAKSVMSFLSEAIDREYSSIRVQCLTPALVATNMTYYKSSELFVVTADSFAREAVGTLGLVTVTTGCFNHEFQMLCRHLLPWAILKHAIMPVYWLQQRRLDQVHAQTKKESHITISPRSSAVA</sequence>
<evidence type="ECO:0000256" key="3">
    <source>
        <dbReference type="SAM" id="Phobius"/>
    </source>
</evidence>
<dbReference type="InterPro" id="IPR036291">
    <property type="entry name" value="NAD(P)-bd_dom_sf"/>
</dbReference>
<dbReference type="PRINTS" id="PR00081">
    <property type="entry name" value="GDHRDH"/>
</dbReference>
<dbReference type="EMBL" id="BTSY01000002">
    <property type="protein sequence ID" value="GMT15258.1"/>
    <property type="molecule type" value="Genomic_DNA"/>
</dbReference>
<dbReference type="Pfam" id="PF00106">
    <property type="entry name" value="adh_short"/>
    <property type="match status" value="1"/>
</dbReference>
<evidence type="ECO:0000313" key="4">
    <source>
        <dbReference type="EMBL" id="GMT15258.1"/>
    </source>
</evidence>
<feature type="transmembrane region" description="Helical" evidence="3">
    <location>
        <begin position="20"/>
        <end position="39"/>
    </location>
</feature>
<dbReference type="PANTHER" id="PTHR43899">
    <property type="entry name" value="RH59310P"/>
    <property type="match status" value="1"/>
</dbReference>
<evidence type="ECO:0000256" key="1">
    <source>
        <dbReference type="ARBA" id="ARBA00006484"/>
    </source>
</evidence>
<comment type="similarity">
    <text evidence="1">Belongs to the short-chain dehydrogenases/reductases (SDR) family.</text>
</comment>